<dbReference type="Pfam" id="PF02107">
    <property type="entry name" value="FlgH"/>
    <property type="match status" value="1"/>
</dbReference>
<keyword evidence="13" id="KW-0966">Cell projection</keyword>
<comment type="function">
    <text evidence="1">Assembles around the rod to form the L-ring and probably protects the motor/basal body from shearing forces during rotation.</text>
</comment>
<comment type="subunit">
    <text evidence="6">The basal body constitutes a major portion of the flagellar organelle and consists of four rings (L,P,S, and M) mounted on a central rod.</text>
</comment>
<evidence type="ECO:0000256" key="5">
    <source>
        <dbReference type="ARBA" id="ARBA00006929"/>
    </source>
</evidence>
<keyword evidence="13" id="KW-0969">Cilium</keyword>
<dbReference type="RefSeq" id="WP_266150431.1">
    <property type="nucleotide sequence ID" value="NZ_CP064028.1"/>
</dbReference>
<evidence type="ECO:0000313" key="13">
    <source>
        <dbReference type="EMBL" id="MFC4527566.1"/>
    </source>
</evidence>
<dbReference type="Proteomes" id="UP001595961">
    <property type="component" value="Unassembled WGS sequence"/>
</dbReference>
<evidence type="ECO:0000256" key="7">
    <source>
        <dbReference type="ARBA" id="ARBA00022729"/>
    </source>
</evidence>
<evidence type="ECO:0000256" key="8">
    <source>
        <dbReference type="ARBA" id="ARBA00023136"/>
    </source>
</evidence>
<sequence length="168" mass="18120">MIEPDAYRGLAADRRAHQVGDTLTVVVTETAQASASANTDSDSNVQLAANTQNRSAQHNYGVGLAGSNAGEGKTTRAGMLQAQLTVRVIAVEGNEMLRVRGEQTVVVNGEKQHFALTGLVRAEDISTTNVILSNRISEANIEFTGQGDVSEAQRRSILYRIARWLRLI</sequence>
<proteinExistence type="inferred from homology"/>
<evidence type="ECO:0000256" key="11">
    <source>
        <dbReference type="ARBA" id="ARBA00023237"/>
    </source>
</evidence>
<evidence type="ECO:0000256" key="9">
    <source>
        <dbReference type="ARBA" id="ARBA00023139"/>
    </source>
</evidence>
<evidence type="ECO:0000313" key="14">
    <source>
        <dbReference type="Proteomes" id="UP001595961"/>
    </source>
</evidence>
<organism evidence="13 14">
    <name type="scientific">Dyella halodurans</name>
    <dbReference type="NCBI Taxonomy" id="1920171"/>
    <lineage>
        <taxon>Bacteria</taxon>
        <taxon>Pseudomonadati</taxon>
        <taxon>Pseudomonadota</taxon>
        <taxon>Gammaproteobacteria</taxon>
        <taxon>Lysobacterales</taxon>
        <taxon>Rhodanobacteraceae</taxon>
        <taxon>Dyella</taxon>
    </lineage>
</organism>
<comment type="caution">
    <text evidence="13">The sequence shown here is derived from an EMBL/GenBank/DDBJ whole genome shotgun (WGS) entry which is preliminary data.</text>
</comment>
<keyword evidence="13" id="KW-0282">Flagellum</keyword>
<evidence type="ECO:0000256" key="6">
    <source>
        <dbReference type="ARBA" id="ARBA00011439"/>
    </source>
</evidence>
<keyword evidence="12" id="KW-0449">Lipoprotein</keyword>
<keyword evidence="8" id="KW-0472">Membrane</keyword>
<comment type="subcellular location">
    <subcellularLocation>
        <location evidence="2">Bacterial flagellum basal body</location>
    </subcellularLocation>
    <subcellularLocation>
        <location evidence="3">Cell outer membrane</location>
    </subcellularLocation>
    <subcellularLocation>
        <location evidence="4">Membrane</location>
        <topology evidence="4">Lipid-anchor</topology>
    </subcellularLocation>
</comment>
<accession>A0ABV9C469</accession>
<comment type="similarity">
    <text evidence="5">Belongs to the FlgH family.</text>
</comment>
<dbReference type="EMBL" id="JBHSGA010000017">
    <property type="protein sequence ID" value="MFC4527566.1"/>
    <property type="molecule type" value="Genomic_DNA"/>
</dbReference>
<dbReference type="PANTHER" id="PTHR34933:SF1">
    <property type="entry name" value="FLAGELLAR L-RING PROTEIN"/>
    <property type="match status" value="1"/>
</dbReference>
<dbReference type="PANTHER" id="PTHR34933">
    <property type="entry name" value="FLAGELLAR L-RING PROTEIN"/>
    <property type="match status" value="1"/>
</dbReference>
<reference evidence="14" key="1">
    <citation type="journal article" date="2019" name="Int. J. Syst. Evol. Microbiol.">
        <title>The Global Catalogue of Microorganisms (GCM) 10K type strain sequencing project: providing services to taxonomists for standard genome sequencing and annotation.</title>
        <authorList>
            <consortium name="The Broad Institute Genomics Platform"/>
            <consortium name="The Broad Institute Genome Sequencing Center for Infectious Disease"/>
            <person name="Wu L."/>
            <person name="Ma J."/>
        </authorList>
    </citation>
    <scope>NUCLEOTIDE SEQUENCE [LARGE SCALE GENOMIC DNA]</scope>
    <source>
        <strain evidence="14">CCM 4481</strain>
    </source>
</reference>
<evidence type="ECO:0000256" key="3">
    <source>
        <dbReference type="ARBA" id="ARBA00004442"/>
    </source>
</evidence>
<evidence type="ECO:0000256" key="2">
    <source>
        <dbReference type="ARBA" id="ARBA00004117"/>
    </source>
</evidence>
<dbReference type="InterPro" id="IPR000527">
    <property type="entry name" value="Flag_Lring"/>
</dbReference>
<evidence type="ECO:0000256" key="1">
    <source>
        <dbReference type="ARBA" id="ARBA00002591"/>
    </source>
</evidence>
<keyword evidence="10" id="KW-0975">Bacterial flagellum</keyword>
<keyword evidence="9" id="KW-0564">Palmitate</keyword>
<gene>
    <name evidence="13" type="ORF">ACFO5W_13055</name>
</gene>
<evidence type="ECO:0000256" key="4">
    <source>
        <dbReference type="ARBA" id="ARBA00004635"/>
    </source>
</evidence>
<protein>
    <submittedName>
        <fullName evidence="13">Flagellar basal body L-ring protein FlgH</fullName>
    </submittedName>
</protein>
<name>A0ABV9C469_9GAMM</name>
<keyword evidence="14" id="KW-1185">Reference proteome</keyword>
<evidence type="ECO:0000256" key="10">
    <source>
        <dbReference type="ARBA" id="ARBA00023143"/>
    </source>
</evidence>
<dbReference type="PRINTS" id="PR01008">
    <property type="entry name" value="FLGLRINGFLGH"/>
</dbReference>
<evidence type="ECO:0000256" key="12">
    <source>
        <dbReference type="ARBA" id="ARBA00023288"/>
    </source>
</evidence>
<keyword evidence="11" id="KW-0998">Cell outer membrane</keyword>
<keyword evidence="7" id="KW-0732">Signal</keyword>